<evidence type="ECO:0000256" key="4">
    <source>
        <dbReference type="ARBA" id="ARBA00022435"/>
    </source>
</evidence>
<dbReference type="AlphaFoldDB" id="A0A2S7MV83"/>
<feature type="binding site" evidence="10">
    <location>
        <begin position="186"/>
        <end position="187"/>
    </location>
    <ligand>
        <name>substrate</name>
    </ligand>
</feature>
<evidence type="ECO:0000256" key="5">
    <source>
        <dbReference type="ARBA" id="ARBA00022532"/>
    </source>
</evidence>
<evidence type="ECO:0000256" key="9">
    <source>
        <dbReference type="PIRSR" id="PIRSR001362-1"/>
    </source>
</evidence>
<dbReference type="Pfam" id="PF00463">
    <property type="entry name" value="ICL"/>
    <property type="match status" value="2"/>
</dbReference>
<feature type="active site" description="Proton acceptor" evidence="9">
    <location>
        <position position="185"/>
    </location>
</feature>
<dbReference type="Gene3D" id="3.20.20.60">
    <property type="entry name" value="Phosphoenolpyruvate-binding domains"/>
    <property type="match status" value="1"/>
</dbReference>
<evidence type="ECO:0000256" key="3">
    <source>
        <dbReference type="ARBA" id="ARBA00012909"/>
    </source>
</evidence>
<organism evidence="12 13">
    <name type="scientific">Pradoshia eiseniae</name>
    <dbReference type="NCBI Taxonomy" id="2064768"/>
    <lineage>
        <taxon>Bacteria</taxon>
        <taxon>Bacillati</taxon>
        <taxon>Bacillota</taxon>
        <taxon>Bacilli</taxon>
        <taxon>Bacillales</taxon>
        <taxon>Bacillaceae</taxon>
        <taxon>Pradoshia</taxon>
    </lineage>
</organism>
<gene>
    <name evidence="12" type="ORF">CYL18_18760</name>
</gene>
<feature type="binding site" evidence="10">
    <location>
        <begin position="86"/>
        <end position="88"/>
    </location>
    <ligand>
        <name>substrate</name>
    </ligand>
</feature>
<accession>A0A2S7MV83</accession>
<dbReference type="GO" id="GO:0004451">
    <property type="term" value="F:isocitrate lyase activity"/>
    <property type="evidence" value="ECO:0007669"/>
    <property type="project" value="UniProtKB-UniRule"/>
</dbReference>
<dbReference type="GO" id="GO:0006097">
    <property type="term" value="P:glyoxylate cycle"/>
    <property type="evidence" value="ECO:0007669"/>
    <property type="project" value="UniProtKB-KW"/>
</dbReference>
<evidence type="ECO:0000256" key="8">
    <source>
        <dbReference type="NCBIfam" id="TIGR01346"/>
    </source>
</evidence>
<keyword evidence="4" id="KW-0329">Glyoxylate bypass</keyword>
<dbReference type="NCBIfam" id="NF011645">
    <property type="entry name" value="PRK15063.1"/>
    <property type="match status" value="1"/>
</dbReference>
<dbReference type="InterPro" id="IPR040442">
    <property type="entry name" value="Pyrv_kinase-like_dom_sf"/>
</dbReference>
<evidence type="ECO:0000256" key="10">
    <source>
        <dbReference type="PIRSR" id="PIRSR001362-2"/>
    </source>
</evidence>
<dbReference type="GO" id="GO:0046872">
    <property type="term" value="F:metal ion binding"/>
    <property type="evidence" value="ECO:0007669"/>
    <property type="project" value="UniProtKB-KW"/>
</dbReference>
<dbReference type="InterPro" id="IPR006254">
    <property type="entry name" value="Isocitrate_lyase"/>
</dbReference>
<comment type="caution">
    <text evidence="12">The sequence shown here is derived from an EMBL/GenBank/DDBJ whole genome shotgun (WGS) entry which is preliminary data.</text>
</comment>
<name>A0A2S7MV83_9BACI</name>
<evidence type="ECO:0000256" key="11">
    <source>
        <dbReference type="PIRSR" id="PIRSR001362-3"/>
    </source>
</evidence>
<dbReference type="EMBL" id="PKOZ01000030">
    <property type="protein sequence ID" value="PQD93660.1"/>
    <property type="molecule type" value="Genomic_DNA"/>
</dbReference>
<dbReference type="InterPro" id="IPR015813">
    <property type="entry name" value="Pyrv/PenolPyrv_kinase-like_dom"/>
</dbReference>
<evidence type="ECO:0000313" key="13">
    <source>
        <dbReference type="Proteomes" id="UP000239663"/>
    </source>
</evidence>
<reference evidence="12 13" key="1">
    <citation type="submission" date="2017-12" db="EMBL/GenBank/DDBJ databases">
        <title>Taxonomic description and draft genome of Pradoshia cofamensis Gen. nov., sp. nov., a thermotolerant bacillale isolated from anterior gut of earthworm Eisenia fetida.</title>
        <authorList>
            <person name="Saha T."/>
            <person name="Chakraborty R."/>
        </authorList>
    </citation>
    <scope>NUCLEOTIDE SEQUENCE [LARGE SCALE GENOMIC DNA]</scope>
    <source>
        <strain evidence="12 13">EAG3</strain>
    </source>
</reference>
<dbReference type="PANTHER" id="PTHR21631:SF3">
    <property type="entry name" value="BIFUNCTIONAL GLYOXYLATE CYCLE PROTEIN"/>
    <property type="match status" value="1"/>
</dbReference>
<dbReference type="SUPFAM" id="SSF51621">
    <property type="entry name" value="Phosphoenolpyruvate/pyruvate domain"/>
    <property type="match status" value="1"/>
</dbReference>
<dbReference type="PROSITE" id="PS00161">
    <property type="entry name" value="ISOCITRATE_LYASE"/>
    <property type="match status" value="1"/>
</dbReference>
<keyword evidence="13" id="KW-1185">Reference proteome</keyword>
<dbReference type="FunFam" id="3.20.20.60:FF:000005">
    <property type="entry name" value="Isocitrate lyase"/>
    <property type="match status" value="1"/>
</dbReference>
<dbReference type="InterPro" id="IPR018523">
    <property type="entry name" value="Isocitrate_lyase_ph_CS"/>
</dbReference>
<comment type="catalytic activity">
    <reaction evidence="7">
        <text>D-threo-isocitrate = glyoxylate + succinate</text>
        <dbReference type="Rhea" id="RHEA:13245"/>
        <dbReference type="ChEBI" id="CHEBI:15562"/>
        <dbReference type="ChEBI" id="CHEBI:30031"/>
        <dbReference type="ChEBI" id="CHEBI:36655"/>
        <dbReference type="EC" id="4.1.3.1"/>
    </reaction>
</comment>
<dbReference type="RefSeq" id="WP_104850991.1">
    <property type="nucleotide sequence ID" value="NZ_PKOZ01000030.1"/>
</dbReference>
<dbReference type="NCBIfam" id="TIGR01346">
    <property type="entry name" value="isocit_lyase"/>
    <property type="match status" value="1"/>
</dbReference>
<sequence>MREELVKQIEDQWKDERWQGIERPYTAEDVLKLRGSMQIEHTLARRGSEKLWNYLNTEDYINALGALTGNQAVQQVKAGLKAIYLSGWQVAADANLSGNMYPDQSLYPANSVPAVVKRINQALQRADQIHYSEGKEDIDWFQPIVADAEAGFGGQLNCFELMKGMIEAGAAGVHFEDQLSSEKKCGHLGGKVLLPTQTAVRNLIAARLAADVMGVPTILIARTDADAADLITSDIDPTDHPFITGDRTPEGFYRTKAGIDQAIARGLSYAPYADLIWCETSEPNLEDAKKFADAIHEKFPGKMLAYNCSPSFNWKKKLDDETIANFQKEIAKMGYKFQFVTLAGFHALNHSMFELARGYKERGMAAYSELQQAEFASEANGYTATRHQREVGTGYFDEVAQVITGGTSSTTALKGSTEEEQFQKA</sequence>
<proteinExistence type="inferred from homology"/>
<evidence type="ECO:0000256" key="1">
    <source>
        <dbReference type="ARBA" id="ARBA00004793"/>
    </source>
</evidence>
<feature type="binding site" evidence="10">
    <location>
        <begin position="307"/>
        <end position="311"/>
    </location>
    <ligand>
        <name>substrate</name>
    </ligand>
</feature>
<comment type="pathway">
    <text evidence="1">Carbohydrate metabolism; glyoxylate cycle; (S)-malate from isocitrate: step 1/2.</text>
</comment>
<dbReference type="GO" id="GO:0006099">
    <property type="term" value="P:tricarboxylic acid cycle"/>
    <property type="evidence" value="ECO:0007669"/>
    <property type="project" value="UniProtKB-UniRule"/>
</dbReference>
<keyword evidence="5" id="KW-0816">Tricarboxylic acid cycle</keyword>
<evidence type="ECO:0000256" key="6">
    <source>
        <dbReference type="ARBA" id="ARBA00023239"/>
    </source>
</evidence>
<evidence type="ECO:0000256" key="7">
    <source>
        <dbReference type="ARBA" id="ARBA00023531"/>
    </source>
</evidence>
<protein>
    <recommendedName>
        <fullName evidence="3 8">Isocitrate lyase</fullName>
        <ecNumber evidence="3 8">4.1.3.1</ecNumber>
    </recommendedName>
</protein>
<dbReference type="CDD" id="cd00377">
    <property type="entry name" value="ICL_PEPM"/>
    <property type="match status" value="1"/>
</dbReference>
<dbReference type="PANTHER" id="PTHR21631">
    <property type="entry name" value="ISOCITRATE LYASE/MALATE SYNTHASE"/>
    <property type="match status" value="1"/>
</dbReference>
<keyword evidence="11" id="KW-0479">Metal-binding</keyword>
<dbReference type="PIRSF" id="PIRSF001362">
    <property type="entry name" value="Isocit_lyase"/>
    <property type="match status" value="1"/>
</dbReference>
<feature type="binding site" evidence="10">
    <location>
        <position position="222"/>
    </location>
    <ligand>
        <name>substrate</name>
    </ligand>
</feature>
<keyword evidence="11" id="KW-0460">Magnesium</keyword>
<feature type="binding site" evidence="11">
    <location>
        <position position="147"/>
    </location>
    <ligand>
        <name>Mg(2+)</name>
        <dbReference type="ChEBI" id="CHEBI:18420"/>
    </ligand>
</feature>
<comment type="cofactor">
    <cofactor evidence="11">
        <name>Mg(2+)</name>
        <dbReference type="ChEBI" id="CHEBI:18420"/>
    </cofactor>
    <text evidence="11">Can also use Mn(2+) ion.</text>
</comment>
<evidence type="ECO:0000313" key="12">
    <source>
        <dbReference type="EMBL" id="PQD93660.1"/>
    </source>
</evidence>
<evidence type="ECO:0000256" key="2">
    <source>
        <dbReference type="ARBA" id="ARBA00005704"/>
    </source>
</evidence>
<feature type="binding site" evidence="10">
    <location>
        <position position="341"/>
    </location>
    <ligand>
        <name>substrate</name>
    </ligand>
</feature>
<dbReference type="EC" id="4.1.3.1" evidence="3 8"/>
<dbReference type="InterPro" id="IPR039556">
    <property type="entry name" value="ICL/PEPM"/>
</dbReference>
<dbReference type="Proteomes" id="UP000239663">
    <property type="component" value="Unassembled WGS sequence"/>
</dbReference>
<keyword evidence="6 12" id="KW-0456">Lyase</keyword>
<comment type="similarity">
    <text evidence="2">Belongs to the isocitrate lyase/PEP mutase superfamily. Isocitrate lyase family.</text>
</comment>
<dbReference type="OrthoDB" id="8629576at2"/>